<feature type="region of interest" description="Disordered" evidence="1">
    <location>
        <begin position="160"/>
        <end position="191"/>
    </location>
</feature>
<dbReference type="PANTHER" id="PTHR32091">
    <property type="entry name" value="EUKARYOTIC TRANSLATION INITIATION FACTOR 4B"/>
    <property type="match status" value="1"/>
</dbReference>
<accession>A0A0L9T5A5</accession>
<feature type="compositionally biased region" description="Basic and acidic residues" evidence="1">
    <location>
        <begin position="104"/>
        <end position="129"/>
    </location>
</feature>
<sequence>MHSPRVLHFSRTKKSPLRCLVSLAGCSLRPPPCHHSSSIIVASIVSGEVLSKLGGSSNSRWGSSMVSDEPRRNSSFGARDSNRELPPSHADETDNWAGAKKPSRGFERRERDRGGFFDSYSRTDESESKVSNKNFVSSERRFASNGGGFERERKIIRFGSSDGVDSNDWNKKKGDSNVGSESVGAGGGRPRLVLQPQSLSVFNEGGLECGET</sequence>
<evidence type="ECO:0000256" key="1">
    <source>
        <dbReference type="SAM" id="MobiDB-lite"/>
    </source>
</evidence>
<proteinExistence type="predicted"/>
<organism evidence="2 3">
    <name type="scientific">Phaseolus angularis</name>
    <name type="common">Azuki bean</name>
    <name type="synonym">Vigna angularis</name>
    <dbReference type="NCBI Taxonomy" id="3914"/>
    <lineage>
        <taxon>Eukaryota</taxon>
        <taxon>Viridiplantae</taxon>
        <taxon>Streptophyta</taxon>
        <taxon>Embryophyta</taxon>
        <taxon>Tracheophyta</taxon>
        <taxon>Spermatophyta</taxon>
        <taxon>Magnoliopsida</taxon>
        <taxon>eudicotyledons</taxon>
        <taxon>Gunneridae</taxon>
        <taxon>Pentapetalae</taxon>
        <taxon>rosids</taxon>
        <taxon>fabids</taxon>
        <taxon>Fabales</taxon>
        <taxon>Fabaceae</taxon>
        <taxon>Papilionoideae</taxon>
        <taxon>50 kb inversion clade</taxon>
        <taxon>NPAAA clade</taxon>
        <taxon>indigoferoid/millettioid clade</taxon>
        <taxon>Phaseoleae</taxon>
        <taxon>Vigna</taxon>
    </lineage>
</organism>
<feature type="compositionally biased region" description="Polar residues" evidence="1">
    <location>
        <begin position="55"/>
        <end position="66"/>
    </location>
</feature>
<evidence type="ECO:0000313" key="2">
    <source>
        <dbReference type="EMBL" id="KOM25790.1"/>
    </source>
</evidence>
<reference evidence="3" key="1">
    <citation type="journal article" date="2015" name="Proc. Natl. Acad. Sci. U.S.A.">
        <title>Genome sequencing of adzuki bean (Vigna angularis) provides insight into high starch and low fat accumulation and domestication.</title>
        <authorList>
            <person name="Yang K."/>
            <person name="Tian Z."/>
            <person name="Chen C."/>
            <person name="Luo L."/>
            <person name="Zhao B."/>
            <person name="Wang Z."/>
            <person name="Yu L."/>
            <person name="Li Y."/>
            <person name="Sun Y."/>
            <person name="Li W."/>
            <person name="Chen Y."/>
            <person name="Li Y."/>
            <person name="Zhang Y."/>
            <person name="Ai D."/>
            <person name="Zhao J."/>
            <person name="Shang C."/>
            <person name="Ma Y."/>
            <person name="Wu B."/>
            <person name="Wang M."/>
            <person name="Gao L."/>
            <person name="Sun D."/>
            <person name="Zhang P."/>
            <person name="Guo F."/>
            <person name="Wang W."/>
            <person name="Li Y."/>
            <person name="Wang J."/>
            <person name="Varshney R.K."/>
            <person name="Wang J."/>
            <person name="Ling H.Q."/>
            <person name="Wan P."/>
        </authorList>
    </citation>
    <scope>NUCLEOTIDE SEQUENCE</scope>
    <source>
        <strain evidence="3">cv. Jingnong 6</strain>
    </source>
</reference>
<dbReference type="EMBL" id="KQ258287">
    <property type="protein sequence ID" value="KOM25790.1"/>
    <property type="molecule type" value="Genomic_DNA"/>
</dbReference>
<protein>
    <submittedName>
        <fullName evidence="2">Uncharacterized protein</fullName>
    </submittedName>
</protein>
<gene>
    <name evidence="2" type="ORF">LR48_Vigan187s003000</name>
</gene>
<dbReference type="GO" id="GO:0003729">
    <property type="term" value="F:mRNA binding"/>
    <property type="evidence" value="ECO:0007669"/>
    <property type="project" value="TreeGrafter"/>
</dbReference>
<evidence type="ECO:0000313" key="3">
    <source>
        <dbReference type="Proteomes" id="UP000053144"/>
    </source>
</evidence>
<dbReference type="Gramene" id="KOM25790">
    <property type="protein sequence ID" value="KOM25790"/>
    <property type="gene ID" value="LR48_Vigan187s003000"/>
</dbReference>
<dbReference type="GO" id="GO:0003743">
    <property type="term" value="F:translation initiation factor activity"/>
    <property type="evidence" value="ECO:0007669"/>
    <property type="project" value="InterPro"/>
</dbReference>
<name>A0A0L9T5A5_PHAAN</name>
<dbReference type="InterPro" id="IPR010433">
    <property type="entry name" value="EIF-4B_pln"/>
</dbReference>
<dbReference type="PANTHER" id="PTHR32091:SF17">
    <property type="entry name" value="EUKARYOTIC TRANSLATION INITIATION FACTOR 4B3"/>
    <property type="match status" value="1"/>
</dbReference>
<dbReference type="Proteomes" id="UP000053144">
    <property type="component" value="Unassembled WGS sequence"/>
</dbReference>
<dbReference type="AlphaFoldDB" id="A0A0L9T5A5"/>
<feature type="region of interest" description="Disordered" evidence="1">
    <location>
        <begin position="55"/>
        <end position="129"/>
    </location>
</feature>